<dbReference type="SUPFAM" id="SSF52768">
    <property type="entry name" value="Arginase/deacetylase"/>
    <property type="match status" value="1"/>
</dbReference>
<dbReference type="EMBL" id="JAEMHK010000003">
    <property type="protein sequence ID" value="MBJ6799464.1"/>
    <property type="molecule type" value="Genomic_DNA"/>
</dbReference>
<comment type="similarity">
    <text evidence="3">Belongs to the arginase family.</text>
</comment>
<comment type="caution">
    <text evidence="4">The sequence shown here is derived from an EMBL/GenBank/DDBJ whole genome shotgun (WGS) entry which is preliminary data.</text>
</comment>
<organism evidence="4 5">
    <name type="scientific">Geomonas propionica</name>
    <dbReference type="NCBI Taxonomy" id="2798582"/>
    <lineage>
        <taxon>Bacteria</taxon>
        <taxon>Pseudomonadati</taxon>
        <taxon>Thermodesulfobacteriota</taxon>
        <taxon>Desulfuromonadia</taxon>
        <taxon>Geobacterales</taxon>
        <taxon>Geobacteraceae</taxon>
        <taxon>Geomonas</taxon>
    </lineage>
</organism>
<dbReference type="InterPro" id="IPR006035">
    <property type="entry name" value="Ureohydrolase"/>
</dbReference>
<gene>
    <name evidence="4" type="ORF">JFN90_04855</name>
</gene>
<name>A0ABS0YNG8_9BACT</name>
<evidence type="ECO:0000256" key="1">
    <source>
        <dbReference type="ARBA" id="ARBA00022723"/>
    </source>
</evidence>
<dbReference type="CDD" id="cd09990">
    <property type="entry name" value="Agmatinase-like"/>
    <property type="match status" value="1"/>
</dbReference>
<dbReference type="InterPro" id="IPR023696">
    <property type="entry name" value="Ureohydrolase_dom_sf"/>
</dbReference>
<sequence length="328" mass="35712">MNSKEIPMVPNRKASLPRVYGDTPSFLGVPVLDPRNLQGGCDVIVAGVPWEGTVTWGSFSSCELAPRSIRHASARYGGFLPEYEIDLFDHLQLGDMGDVPVNPNDPAETMANVHKAMLQVYRSHSIPFVLGGDHSFTPEIVRALAEAGEGDIGIIHFDAHLDNAKSFGADLFPRCGPLHRISQLPHVRKESIVHMGIRGPRNSPAQYEYARSMGARIFTTKEIRERGMVAVTQDAISVAHEKTKHVFVTICSDCVDAGYNPGGPADFNGLLPNELLPALQTIGRSGIDGLDFVEVYPGQDPHGYSSHLAAWAMIYALSGMAQRKKDQG</sequence>
<dbReference type="Proteomes" id="UP000641025">
    <property type="component" value="Unassembled WGS sequence"/>
</dbReference>
<dbReference type="Gene3D" id="3.40.800.10">
    <property type="entry name" value="Ureohydrolase domain"/>
    <property type="match status" value="1"/>
</dbReference>
<accession>A0ABS0YNG8</accession>
<protein>
    <submittedName>
        <fullName evidence="4">Agmatinase family protein</fullName>
    </submittedName>
</protein>
<evidence type="ECO:0000256" key="2">
    <source>
        <dbReference type="ARBA" id="ARBA00022801"/>
    </source>
</evidence>
<keyword evidence="2" id="KW-0378">Hydrolase</keyword>
<dbReference type="RefSeq" id="WP_199393983.1">
    <property type="nucleotide sequence ID" value="NZ_JAEMHK010000003.1"/>
</dbReference>
<keyword evidence="5" id="KW-1185">Reference proteome</keyword>
<evidence type="ECO:0000313" key="5">
    <source>
        <dbReference type="Proteomes" id="UP000641025"/>
    </source>
</evidence>
<keyword evidence="1" id="KW-0479">Metal-binding</keyword>
<dbReference type="PANTHER" id="PTHR11358">
    <property type="entry name" value="ARGINASE/AGMATINASE"/>
    <property type="match status" value="1"/>
</dbReference>
<evidence type="ECO:0000313" key="4">
    <source>
        <dbReference type="EMBL" id="MBJ6799464.1"/>
    </source>
</evidence>
<dbReference type="PIRSF" id="PIRSF036979">
    <property type="entry name" value="Arginase"/>
    <property type="match status" value="1"/>
</dbReference>
<dbReference type="Pfam" id="PF00491">
    <property type="entry name" value="Arginase"/>
    <property type="match status" value="1"/>
</dbReference>
<dbReference type="PANTHER" id="PTHR11358:SF26">
    <property type="entry name" value="GUANIDINO ACID HYDROLASE, MITOCHONDRIAL"/>
    <property type="match status" value="1"/>
</dbReference>
<dbReference type="PROSITE" id="PS51409">
    <property type="entry name" value="ARGINASE_2"/>
    <property type="match status" value="1"/>
</dbReference>
<evidence type="ECO:0000256" key="3">
    <source>
        <dbReference type="PROSITE-ProRule" id="PRU00742"/>
    </source>
</evidence>
<proteinExistence type="inferred from homology"/>
<reference evidence="4 5" key="1">
    <citation type="submission" date="2020-12" db="EMBL/GenBank/DDBJ databases">
        <title>Geomonas sp. Red259, isolated from paddy soil.</title>
        <authorList>
            <person name="Xu Z."/>
            <person name="Zhang Z."/>
            <person name="Masuda Y."/>
            <person name="Itoh H."/>
            <person name="Senoo K."/>
        </authorList>
    </citation>
    <scope>NUCLEOTIDE SEQUENCE [LARGE SCALE GENOMIC DNA]</scope>
    <source>
        <strain evidence="4 5">Red259</strain>
    </source>
</reference>